<reference evidence="1" key="1">
    <citation type="submission" date="2018-06" db="EMBL/GenBank/DDBJ databases">
        <authorList>
            <person name="Ashton P.M."/>
            <person name="Dallman T."/>
            <person name="Nair S."/>
            <person name="De Pinna E."/>
            <person name="Peters T."/>
            <person name="Grant K."/>
        </authorList>
    </citation>
    <scope>NUCLEOTIDE SEQUENCE [LARGE SCALE GENOMIC DNA]</scope>
    <source>
        <strain evidence="1">160804</strain>
    </source>
</reference>
<proteinExistence type="predicted"/>
<evidence type="ECO:0000313" key="1">
    <source>
        <dbReference type="EMBL" id="EBS4549520.1"/>
    </source>
</evidence>
<gene>
    <name evidence="1" type="ORF">DQK32_27320</name>
</gene>
<dbReference type="AlphaFoldDB" id="A0A5U9VZT8"/>
<dbReference type="EMBL" id="AAGVNP010000398">
    <property type="protein sequence ID" value="EBS4549520.1"/>
    <property type="molecule type" value="Genomic_DNA"/>
</dbReference>
<accession>A0A5U9VZT8</accession>
<organism evidence="1">
    <name type="scientific">Salmonella newport</name>
    <dbReference type="NCBI Taxonomy" id="108619"/>
    <lineage>
        <taxon>Bacteria</taxon>
        <taxon>Pseudomonadati</taxon>
        <taxon>Pseudomonadota</taxon>
        <taxon>Gammaproteobacteria</taxon>
        <taxon>Enterobacterales</taxon>
        <taxon>Enterobacteriaceae</taxon>
        <taxon>Salmonella</taxon>
    </lineage>
</organism>
<dbReference type="Proteomes" id="UP000839885">
    <property type="component" value="Unassembled WGS sequence"/>
</dbReference>
<comment type="caution">
    <text evidence="1">The sequence shown here is derived from an EMBL/GenBank/DDBJ whole genome shotgun (WGS) entry which is preliminary data.</text>
</comment>
<sequence>MESMLIEAAVRKFPIIITLCSRKFYVGFIDCPKFEHGKTDYLCVIPLLSGYRDKDDQTIKITTNYKKHYIDNGILSGVSGGQITLADFRTLVPRNEVESISFFDIGTYLQFKKR</sequence>
<protein>
    <submittedName>
        <fullName evidence="1">Uncharacterized protein</fullName>
    </submittedName>
</protein>
<name>A0A5U9VZT8_SALNE</name>
<feature type="non-terminal residue" evidence="1">
    <location>
        <position position="114"/>
    </location>
</feature>